<dbReference type="InterPro" id="IPR023631">
    <property type="entry name" value="Amidase_dom"/>
</dbReference>
<dbReference type="Gene3D" id="3.90.1300.10">
    <property type="entry name" value="Amidase signature (AS) domain"/>
    <property type="match status" value="1"/>
</dbReference>
<reference evidence="2 3" key="1">
    <citation type="submission" date="2019-07" db="EMBL/GenBank/DDBJ databases">
        <title>Genomic Encyclopedia of Archaeal and Bacterial Type Strains, Phase II (KMG-II): from individual species to whole genera.</title>
        <authorList>
            <person name="Goeker M."/>
        </authorList>
    </citation>
    <scope>NUCLEOTIDE SEQUENCE [LARGE SCALE GENOMIC DNA]</scope>
    <source>
        <strain evidence="2 3">DSM 46842</strain>
    </source>
</reference>
<dbReference type="Proteomes" id="UP000322499">
    <property type="component" value="Unassembled WGS sequence"/>
</dbReference>
<organism evidence="2 3">
    <name type="scientific">Blastococcus xanthinilyticus</name>
    <dbReference type="NCBI Taxonomy" id="1564164"/>
    <lineage>
        <taxon>Bacteria</taxon>
        <taxon>Bacillati</taxon>
        <taxon>Actinomycetota</taxon>
        <taxon>Actinomycetes</taxon>
        <taxon>Geodermatophilales</taxon>
        <taxon>Geodermatophilaceae</taxon>
        <taxon>Blastococcus</taxon>
    </lineage>
</organism>
<dbReference type="SUPFAM" id="SSF75304">
    <property type="entry name" value="Amidase signature (AS) enzymes"/>
    <property type="match status" value="1"/>
</dbReference>
<feature type="domain" description="Amidase" evidence="1">
    <location>
        <begin position="79"/>
        <end position="498"/>
    </location>
</feature>
<evidence type="ECO:0000313" key="3">
    <source>
        <dbReference type="Proteomes" id="UP000322499"/>
    </source>
</evidence>
<dbReference type="NCBIfam" id="NF005565">
    <property type="entry name" value="PRK07235.1"/>
    <property type="match status" value="1"/>
</dbReference>
<proteinExistence type="predicted"/>
<keyword evidence="3" id="KW-1185">Reference proteome</keyword>
<protein>
    <submittedName>
        <fullName evidence="2">Amidase</fullName>
    </submittedName>
</protein>
<evidence type="ECO:0000259" key="1">
    <source>
        <dbReference type="Pfam" id="PF01425"/>
    </source>
</evidence>
<dbReference type="AlphaFoldDB" id="A0A5S5D5X9"/>
<dbReference type="Pfam" id="PF01425">
    <property type="entry name" value="Amidase"/>
    <property type="match status" value="1"/>
</dbReference>
<dbReference type="EMBL" id="VNHW01000001">
    <property type="protein sequence ID" value="TYP90824.1"/>
    <property type="molecule type" value="Genomic_DNA"/>
</dbReference>
<dbReference type="Gene3D" id="1.10.20.60">
    <property type="entry name" value="Glu-tRNAGln amidotransferase C subunit, N-terminal domain"/>
    <property type="match status" value="1"/>
</dbReference>
<dbReference type="PROSITE" id="PS00571">
    <property type="entry name" value="AMIDASES"/>
    <property type="match status" value="1"/>
</dbReference>
<dbReference type="InterPro" id="IPR000120">
    <property type="entry name" value="Amidase"/>
</dbReference>
<dbReference type="PANTHER" id="PTHR11895:SF170">
    <property type="entry name" value="AMIDASE"/>
    <property type="match status" value="1"/>
</dbReference>
<gene>
    <name evidence="2" type="ORF">BD833_101543</name>
</gene>
<dbReference type="PANTHER" id="PTHR11895">
    <property type="entry name" value="TRANSAMIDASE"/>
    <property type="match status" value="1"/>
</dbReference>
<dbReference type="InterPro" id="IPR020556">
    <property type="entry name" value="Amidase_CS"/>
</dbReference>
<dbReference type="RefSeq" id="WP_166531551.1">
    <property type="nucleotide sequence ID" value="NZ_VNHW01000001.1"/>
</dbReference>
<name>A0A5S5D5X9_9ACTN</name>
<sequence>MPVARPSAADLSRIAEQFHFTLDADQLQAFGDLLEAGPWVGYDALDEMETPAPEVRYARGPAERPDDADNPYGAWYVKSRIEGAAEGPLAGRTLAIKDNVCVAGVPMMNGTVTLEGYVPELDATVVERVLAAGGTILGKSVCEALCFSGGSHTSDTGPVRNPYDLTRSAGGSSSGSAALVAAGEVDMAIGGDQGGSVRMPAGWTGIYGLKPTWGLVPYTGAMPIEPTVDHLGPMARTTADVALLLEVIAGPDGMDPRQGGPQSAPPRQASYADALTGDVAGLRLAVVREGFAIEGLSEPEVDALVRAAVARFTELGAVVEEVSIPWHEAAMPVWSAVASEGMANTMIRGNGMGTGWRGRYTTGLLEHFAQGRREKADQLSATVKLTLLAGQWMLETYGGAYYAKAMNLVPVATAAYDAVLADVDLLVMPTLPMVATALPPADAPAADVVARALEMIVNTAPFDVTGHPAMNVPCAMSEAGLPVGMMLVGRHGDERTILRASHAFEQQVFAPPPPPARG</sequence>
<dbReference type="GO" id="GO:0003824">
    <property type="term" value="F:catalytic activity"/>
    <property type="evidence" value="ECO:0007669"/>
    <property type="project" value="InterPro"/>
</dbReference>
<evidence type="ECO:0000313" key="2">
    <source>
        <dbReference type="EMBL" id="TYP90824.1"/>
    </source>
</evidence>
<comment type="caution">
    <text evidence="2">The sequence shown here is derived from an EMBL/GenBank/DDBJ whole genome shotgun (WGS) entry which is preliminary data.</text>
</comment>
<accession>A0A5S5D5X9</accession>
<dbReference type="InterPro" id="IPR036928">
    <property type="entry name" value="AS_sf"/>
</dbReference>